<comment type="caution">
    <text evidence="2">The sequence shown here is derived from an EMBL/GenBank/DDBJ whole genome shotgun (WGS) entry which is preliminary data.</text>
</comment>
<keyword evidence="2" id="KW-0378">Hydrolase</keyword>
<dbReference type="GO" id="GO:0006047">
    <property type="term" value="P:UDP-N-acetylglucosamine metabolic process"/>
    <property type="evidence" value="ECO:0007669"/>
    <property type="project" value="InterPro"/>
</dbReference>
<dbReference type="CDD" id="cd03786">
    <property type="entry name" value="GTB_UDP-GlcNAc_2-Epimerase"/>
    <property type="match status" value="1"/>
</dbReference>
<sequence>MSKKKKILFITGTRADYGKIKSLMNEVEKSDSFELYVFVTGMHMLEKYGSTWKEIEKDGFKNMYLYINQNDRSHMDITLSNTISGISNYVQENKPDLIIIHGDRLEALAGAIVGAFNNIRVAHIEGGEVSGTIDESIRHAITKFSHIHLVSNEEARRRILQLGEKEETIHIIGSPDIDIMLSDDLPSLAMVKDRYDINFGAYAIVMYHPVTTELDKLSCHVNNLVDSLIESNQNFIVIYPNNDEGNHIIIKEYNRFKEIDNIKVYPSMRFEYFLTLLKHAQFIIGNSSAGIREASIYGIPSINIGNRQQGRYDPTKFQDIIISIEEEKQQIGNAISSIKHPTSRNLNFGDGTSHKKFINLLEDESIWNIPIQKKFIDTNLVGVTNV</sequence>
<dbReference type="Proteomes" id="UP000675284">
    <property type="component" value="Unassembled WGS sequence"/>
</dbReference>
<dbReference type="NCBIfam" id="TIGR03568">
    <property type="entry name" value="NeuC_NnaA"/>
    <property type="match status" value="1"/>
</dbReference>
<proteinExistence type="predicted"/>
<dbReference type="EMBL" id="JAGSOT010000041">
    <property type="protein sequence ID" value="MBR7797050.1"/>
    <property type="molecule type" value="Genomic_DNA"/>
</dbReference>
<dbReference type="EC" id="3.2.1.183" evidence="2"/>
<dbReference type="AlphaFoldDB" id="A0A941DUS1"/>
<dbReference type="Pfam" id="PF02350">
    <property type="entry name" value="Epimerase_2"/>
    <property type="match status" value="1"/>
</dbReference>
<keyword evidence="2" id="KW-0326">Glycosidase</keyword>
<feature type="domain" description="UDP-N-acetylglucosamine 2-epimerase" evidence="1">
    <location>
        <begin position="26"/>
        <end position="362"/>
    </location>
</feature>
<dbReference type="PANTHER" id="PTHR43174:SF3">
    <property type="entry name" value="UDP-N-ACETYLGLUCOSAMINE 2-EPIMERASE"/>
    <property type="match status" value="1"/>
</dbReference>
<dbReference type="GO" id="GO:0004553">
    <property type="term" value="F:hydrolase activity, hydrolyzing O-glycosyl compounds"/>
    <property type="evidence" value="ECO:0007669"/>
    <property type="project" value="InterPro"/>
</dbReference>
<name>A0A941DUS1_9BACI</name>
<reference evidence="2" key="1">
    <citation type="submission" date="2021-04" db="EMBL/GenBank/DDBJ databases">
        <title>Isolation and polyphasic classification of algal microorganism.</title>
        <authorList>
            <person name="Wang S."/>
        </authorList>
    </citation>
    <scope>NUCLEOTIDE SEQUENCE</scope>
    <source>
        <strain evidence="2">720a</strain>
    </source>
</reference>
<accession>A0A941DUS1</accession>
<evidence type="ECO:0000313" key="3">
    <source>
        <dbReference type="Proteomes" id="UP000675284"/>
    </source>
</evidence>
<evidence type="ECO:0000313" key="2">
    <source>
        <dbReference type="EMBL" id="MBR7797050.1"/>
    </source>
</evidence>
<dbReference type="SUPFAM" id="SSF53756">
    <property type="entry name" value="UDP-Glycosyltransferase/glycogen phosphorylase"/>
    <property type="match status" value="1"/>
</dbReference>
<dbReference type="Gene3D" id="3.40.50.2000">
    <property type="entry name" value="Glycogen Phosphorylase B"/>
    <property type="match status" value="2"/>
</dbReference>
<dbReference type="PANTHER" id="PTHR43174">
    <property type="entry name" value="UDP-N-ACETYLGLUCOSAMINE 2-EPIMERASE"/>
    <property type="match status" value="1"/>
</dbReference>
<keyword evidence="3" id="KW-1185">Reference proteome</keyword>
<dbReference type="InterPro" id="IPR020004">
    <property type="entry name" value="UDP-GlcNAc_Epase"/>
</dbReference>
<gene>
    <name evidence="2" type="primary">neuC</name>
    <name evidence="2" type="ORF">KCX74_13490</name>
</gene>
<dbReference type="InterPro" id="IPR003331">
    <property type="entry name" value="UDP_GlcNAc_Epimerase_2_dom"/>
</dbReference>
<evidence type="ECO:0000259" key="1">
    <source>
        <dbReference type="Pfam" id="PF02350"/>
    </source>
</evidence>
<organism evidence="2 3">
    <name type="scientific">Virgibacillus salarius</name>
    <dbReference type="NCBI Taxonomy" id="447199"/>
    <lineage>
        <taxon>Bacteria</taxon>
        <taxon>Bacillati</taxon>
        <taxon>Bacillota</taxon>
        <taxon>Bacilli</taxon>
        <taxon>Bacillales</taxon>
        <taxon>Bacillaceae</taxon>
        <taxon>Virgibacillus</taxon>
    </lineage>
</organism>
<protein>
    <submittedName>
        <fullName evidence="2">UDP-N-acetylglucosamine 2-epimerase (Hydrolyzing)</fullName>
        <ecNumber evidence="2">3.2.1.183</ecNumber>
    </submittedName>
</protein>
<dbReference type="InterPro" id="IPR029767">
    <property type="entry name" value="WecB-like"/>
</dbReference>